<dbReference type="InterPro" id="IPR005069">
    <property type="entry name" value="Nucl-diP-sugar_transferase"/>
</dbReference>
<feature type="domain" description="Nucleotide-diphospho-sugar transferase" evidence="2">
    <location>
        <begin position="286"/>
        <end position="438"/>
    </location>
</feature>
<feature type="region of interest" description="Disordered" evidence="1">
    <location>
        <begin position="90"/>
        <end position="214"/>
    </location>
</feature>
<dbReference type="OrthoDB" id="515978at2759"/>
<evidence type="ECO:0000313" key="4">
    <source>
        <dbReference type="Proteomes" id="UP000008141"/>
    </source>
</evidence>
<dbReference type="EMBL" id="GL433840">
    <property type="protein sequence ID" value="EFN57004.1"/>
    <property type="molecule type" value="Genomic_DNA"/>
</dbReference>
<accession>E1ZA69</accession>
<dbReference type="eggNOG" id="ENOG502SAQ8">
    <property type="taxonomic scope" value="Eukaryota"/>
</dbReference>
<feature type="compositionally biased region" description="Low complexity" evidence="1">
    <location>
        <begin position="107"/>
        <end position="141"/>
    </location>
</feature>
<feature type="compositionally biased region" description="Basic and acidic residues" evidence="1">
    <location>
        <begin position="890"/>
        <end position="901"/>
    </location>
</feature>
<dbReference type="RefSeq" id="XP_005849106.1">
    <property type="nucleotide sequence ID" value="XM_005849044.1"/>
</dbReference>
<dbReference type="AlphaFoldDB" id="E1ZA69"/>
<feature type="compositionally biased region" description="Acidic residues" evidence="1">
    <location>
        <begin position="188"/>
        <end position="199"/>
    </location>
</feature>
<sequence>MVENGGLPQAAPPPPHRRRFKLDSPASDVAWPRTAALTAAGMVLALMLAVTVPGTRLSGVVGTAAKHLTTTSLSYLTGAIPIQLGLAANGSSGEDGGSDSSEMVDISENSSSDDSGGSSAEPGSEGSSGVAEPESEGSSGDAEPEGEESSGGGEPKGEGSSSSEGHDSGAEAEGEQDGSADAGTSDAAAEDGGGDEEADGSSSDGGEAEPDLPCRESGYCSLGKLQAYVGEVDSTEGLKAALEACSYKKDFFLLTIGSGGHLLGMNFVAGAWKLGLANVMLHATGNESCAVLAEAGYNNVTCVWSDRDWFPTRAKYGNLSESTDIWAVRYILMARAVWLGYNVWLLDTDSYLYRDPYKYVKVPPYKDIKWMTLSDNGATLTNGGASYIQNAAPGGGAAWTIAYAAERMIRVNEDWKKWAANANISDDGHLGHAMMDQARPAARAFVLADAMGTNRLRHPYVEFTLPMSPGLANEVWERLQYGDPGVQLKFPPEWVNLTGSLEVATEQGFNLTIPHINGKWDAEIGGQPYPPRGKFALAFIKTLEEESGHKYEQIEGPTREGWVPPPNETFIFSPEWLVGTWLGRRMGGFWDLQPPAQVAVHVMFMPGEVEGPYQKEYGMKAVNAFNFDVSQALHGQLFPTATPEQPLPRVLALAPGLYLSSTTRQEFRDKQMQLVRLAMRVGRVMLLPDPLRNTTWTYYDPGDDDVLGHKRTKSCAEWVMLKYGLDDDQHCVWWPLVDKRCMPGTYITHPDYRELVRRLPDGTGEPGPDNTVQLDGLQKQVPQEQAANQTDQADQAGAAEQQASSWAAVVEAAKQKEEPHILFLSAIPDLTPGSMPPEEGEEDKRWKEWRDSCSWTSREWPEPTPERRRLDERRHAWRQAGRLQGPWQAHELHVRSEQGDL</sequence>
<proteinExistence type="predicted"/>
<dbReference type="InParanoid" id="E1ZA69"/>
<evidence type="ECO:0000259" key="2">
    <source>
        <dbReference type="Pfam" id="PF03407"/>
    </source>
</evidence>
<keyword evidence="4" id="KW-1185">Reference proteome</keyword>
<reference evidence="3 4" key="1">
    <citation type="journal article" date="2010" name="Plant Cell">
        <title>The Chlorella variabilis NC64A genome reveals adaptation to photosymbiosis, coevolution with viruses, and cryptic sex.</title>
        <authorList>
            <person name="Blanc G."/>
            <person name="Duncan G."/>
            <person name="Agarkova I."/>
            <person name="Borodovsky M."/>
            <person name="Gurnon J."/>
            <person name="Kuo A."/>
            <person name="Lindquist E."/>
            <person name="Lucas S."/>
            <person name="Pangilinan J."/>
            <person name="Polle J."/>
            <person name="Salamov A."/>
            <person name="Terry A."/>
            <person name="Yamada T."/>
            <person name="Dunigan D.D."/>
            <person name="Grigoriev I.V."/>
            <person name="Claverie J.M."/>
            <person name="Van Etten J.L."/>
        </authorList>
    </citation>
    <scope>NUCLEOTIDE SEQUENCE [LARGE SCALE GENOMIC DNA]</scope>
    <source>
        <strain evidence="3 4">NC64A</strain>
    </source>
</reference>
<feature type="region of interest" description="Disordered" evidence="1">
    <location>
        <begin position="1"/>
        <end position="26"/>
    </location>
</feature>
<feature type="region of interest" description="Disordered" evidence="1">
    <location>
        <begin position="880"/>
        <end position="901"/>
    </location>
</feature>
<evidence type="ECO:0000313" key="3">
    <source>
        <dbReference type="EMBL" id="EFN57004.1"/>
    </source>
</evidence>
<dbReference type="GeneID" id="17356684"/>
<organism evidence="4">
    <name type="scientific">Chlorella variabilis</name>
    <name type="common">Green alga</name>
    <dbReference type="NCBI Taxonomy" id="554065"/>
    <lineage>
        <taxon>Eukaryota</taxon>
        <taxon>Viridiplantae</taxon>
        <taxon>Chlorophyta</taxon>
        <taxon>core chlorophytes</taxon>
        <taxon>Trebouxiophyceae</taxon>
        <taxon>Chlorellales</taxon>
        <taxon>Chlorellaceae</taxon>
        <taxon>Chlorella clade</taxon>
        <taxon>Chlorella</taxon>
    </lineage>
</organism>
<dbReference type="Pfam" id="PF03407">
    <property type="entry name" value="Nucleotid_trans"/>
    <property type="match status" value="1"/>
</dbReference>
<dbReference type="OMA" id="WAANANI"/>
<protein>
    <recommendedName>
        <fullName evidence="2">Nucleotide-diphospho-sugar transferase domain-containing protein</fullName>
    </recommendedName>
</protein>
<gene>
    <name evidence="3" type="ORF">CHLNCDRAFT_143658</name>
</gene>
<evidence type="ECO:0000256" key="1">
    <source>
        <dbReference type="SAM" id="MobiDB-lite"/>
    </source>
</evidence>
<dbReference type="KEGG" id="cvr:CHLNCDRAFT_143658"/>
<dbReference type="Proteomes" id="UP000008141">
    <property type="component" value="Unassembled WGS sequence"/>
</dbReference>
<name>E1ZA69_CHLVA</name>